<dbReference type="SUPFAM" id="SSF57783">
    <property type="entry name" value="Zinc beta-ribbon"/>
    <property type="match status" value="1"/>
</dbReference>
<comment type="subcellular location">
    <subcellularLocation>
        <location evidence="1 8">Nucleus</location>
    </subcellularLocation>
</comment>
<evidence type="ECO:0000256" key="8">
    <source>
        <dbReference type="PIRNR" id="PIRNR005586"/>
    </source>
</evidence>
<dbReference type="Pfam" id="PF01096">
    <property type="entry name" value="Zn_ribbon_TFIIS"/>
    <property type="match status" value="1"/>
</dbReference>
<dbReference type="PANTHER" id="PTHR11239:SF12">
    <property type="entry name" value="DNA-DIRECTED RNA POLYMERASE III SUBUNIT RPC10"/>
    <property type="match status" value="1"/>
</dbReference>
<comment type="function">
    <text evidence="8">DNA-dependent RNA polymerase catalyzes the transcription of DNA into RNA using the four ribonucleoside triphosphates as substrates.</text>
</comment>
<keyword evidence="4 10" id="KW-0863">Zinc-finger</keyword>
<dbReference type="Gene3D" id="2.20.25.10">
    <property type="match status" value="1"/>
</dbReference>
<keyword evidence="6 8" id="KW-0804">Transcription</keyword>
<dbReference type="InterPro" id="IPR019761">
    <property type="entry name" value="DNA-dir_RNA_pol-M_15_CS"/>
</dbReference>
<feature type="domain" description="TFIIS-type" evidence="12">
    <location>
        <begin position="66"/>
        <end position="108"/>
    </location>
</feature>
<feature type="binding site" evidence="9">
    <location>
        <position position="98"/>
    </location>
    <ligand>
        <name>Zn(2+)</name>
        <dbReference type="ChEBI" id="CHEBI:29105"/>
        <label>2</label>
    </ligand>
</feature>
<feature type="binding site" evidence="9">
    <location>
        <position position="26"/>
    </location>
    <ligand>
        <name>Zn(2+)</name>
        <dbReference type="ChEBI" id="CHEBI:29105"/>
        <label>1</label>
    </ligand>
</feature>
<evidence type="ECO:0000256" key="10">
    <source>
        <dbReference type="PIRSR" id="PIRSR005586-2"/>
    </source>
</evidence>
<dbReference type="PIRSF" id="PIRSF005586">
    <property type="entry name" value="RNApol_RpoM"/>
    <property type="match status" value="1"/>
</dbReference>
<feature type="binding site" evidence="9">
    <location>
        <position position="70"/>
    </location>
    <ligand>
        <name>Zn(2+)</name>
        <dbReference type="ChEBI" id="CHEBI:29105"/>
        <label>2</label>
    </ligand>
</feature>
<keyword evidence="5 9" id="KW-0862">Zinc</keyword>
<dbReference type="SMART" id="SM00440">
    <property type="entry name" value="ZnF_C2C2"/>
    <property type="match status" value="1"/>
</dbReference>
<dbReference type="GO" id="GO:0005666">
    <property type="term" value="C:RNA polymerase III complex"/>
    <property type="evidence" value="ECO:0007669"/>
    <property type="project" value="TreeGrafter"/>
</dbReference>
<gene>
    <name evidence="13" type="ORF">Nepgr_019062</name>
</gene>
<evidence type="ECO:0000256" key="2">
    <source>
        <dbReference type="ARBA" id="ARBA00022478"/>
    </source>
</evidence>
<dbReference type="InterPro" id="IPR001529">
    <property type="entry name" value="Zn_ribbon_RPB9"/>
</dbReference>
<evidence type="ECO:0000256" key="3">
    <source>
        <dbReference type="ARBA" id="ARBA00022723"/>
    </source>
</evidence>
<keyword evidence="7 8" id="KW-0539">Nucleus</keyword>
<dbReference type="InterPro" id="IPR012164">
    <property type="entry name" value="Rpa12/Rpb9/Rpc10/TFS"/>
</dbReference>
<evidence type="ECO:0000256" key="6">
    <source>
        <dbReference type="ARBA" id="ARBA00023163"/>
    </source>
</evidence>
<feature type="binding site" evidence="9">
    <location>
        <position position="73"/>
    </location>
    <ligand>
        <name>Zn(2+)</name>
        <dbReference type="ChEBI" id="CHEBI:29105"/>
        <label>2</label>
    </ligand>
</feature>
<keyword evidence="3 9" id="KW-0479">Metal-binding</keyword>
<feature type="zinc finger region" description="C4-type" evidence="10">
    <location>
        <begin position="4"/>
        <end position="29"/>
    </location>
</feature>
<dbReference type="GO" id="GO:0003899">
    <property type="term" value="F:DNA-directed RNA polymerase activity"/>
    <property type="evidence" value="ECO:0007669"/>
    <property type="project" value="InterPro"/>
</dbReference>
<name>A0AAD3XUY1_NEPGR</name>
<feature type="binding site" evidence="9">
    <location>
        <position position="103"/>
    </location>
    <ligand>
        <name>Zn(2+)</name>
        <dbReference type="ChEBI" id="CHEBI:29105"/>
        <label>2</label>
    </ligand>
</feature>
<evidence type="ECO:0000313" key="14">
    <source>
        <dbReference type="Proteomes" id="UP001279734"/>
    </source>
</evidence>
<dbReference type="PROSITE" id="PS01030">
    <property type="entry name" value="RNA_POL_M_15KD"/>
    <property type="match status" value="1"/>
</dbReference>
<comment type="caution">
    <text evidence="13">The sequence shown here is derived from an EMBL/GenBank/DDBJ whole genome shotgun (WGS) entry which is preliminary data.</text>
</comment>
<evidence type="ECO:0000256" key="4">
    <source>
        <dbReference type="ARBA" id="ARBA00022771"/>
    </source>
</evidence>
<keyword evidence="2 8" id="KW-0240">DNA-directed RNA polymerase</keyword>
<keyword evidence="14" id="KW-1185">Reference proteome</keyword>
<feature type="binding site" evidence="9">
    <location>
        <position position="29"/>
    </location>
    <ligand>
        <name>Zn(2+)</name>
        <dbReference type="ChEBI" id="CHEBI:29105"/>
        <label>1</label>
    </ligand>
</feature>
<feature type="binding site" evidence="9">
    <location>
        <position position="4"/>
    </location>
    <ligand>
        <name>Zn(2+)</name>
        <dbReference type="ChEBI" id="CHEBI:29105"/>
        <label>1</label>
    </ligand>
</feature>
<dbReference type="InterPro" id="IPR001222">
    <property type="entry name" value="Znf_TFIIS"/>
</dbReference>
<dbReference type="PROSITE" id="PS51133">
    <property type="entry name" value="ZF_TFIIS_2"/>
    <property type="match status" value="1"/>
</dbReference>
<dbReference type="SMART" id="SM00661">
    <property type="entry name" value="RPOL9"/>
    <property type="match status" value="1"/>
</dbReference>
<dbReference type="GO" id="GO:0006386">
    <property type="term" value="P:termination of RNA polymerase III transcription"/>
    <property type="evidence" value="ECO:0007669"/>
    <property type="project" value="TreeGrafter"/>
</dbReference>
<dbReference type="EMBL" id="BSYO01000017">
    <property type="protein sequence ID" value="GMH17221.1"/>
    <property type="molecule type" value="Genomic_DNA"/>
</dbReference>
<feature type="binding site" evidence="9">
    <location>
        <position position="7"/>
    </location>
    <ligand>
        <name>Zn(2+)</name>
        <dbReference type="ChEBI" id="CHEBI:29105"/>
        <label>1</label>
    </ligand>
</feature>
<evidence type="ECO:0000259" key="12">
    <source>
        <dbReference type="PROSITE" id="PS51133"/>
    </source>
</evidence>
<protein>
    <recommendedName>
        <fullName evidence="8">DNA-directed RNA polymerase subunit</fullName>
    </recommendedName>
</protein>
<dbReference type="CDD" id="cd10509">
    <property type="entry name" value="Zn-ribbon_RPC11"/>
    <property type="match status" value="1"/>
</dbReference>
<dbReference type="AlphaFoldDB" id="A0AAD3XUY1"/>
<evidence type="ECO:0000256" key="1">
    <source>
        <dbReference type="ARBA" id="ARBA00004123"/>
    </source>
</evidence>
<comment type="similarity">
    <text evidence="8 11">Belongs to the archaeal rpoM/eukaryotic RPA12/RPB9/RPC11 RNA polymerase family.</text>
</comment>
<evidence type="ECO:0000256" key="7">
    <source>
        <dbReference type="ARBA" id="ARBA00023242"/>
    </source>
</evidence>
<dbReference type="PROSITE" id="PS00466">
    <property type="entry name" value="ZF_TFIIS_1"/>
    <property type="match status" value="1"/>
</dbReference>
<proteinExistence type="inferred from homology"/>
<dbReference type="GO" id="GO:0008270">
    <property type="term" value="F:zinc ion binding"/>
    <property type="evidence" value="ECO:0007669"/>
    <property type="project" value="UniProtKB-KW"/>
</dbReference>
<sequence>MEFCPTCGNLLQYELPNMGCPARFFCQTCPYVCPIEKQVKIKRGVHLVKKAVEPIALGEKNVGPTTDATCPRCHHNKAAYQQMQTRSADEPMSIFYKCLNGACGHQWRED</sequence>
<reference evidence="13" key="1">
    <citation type="submission" date="2023-05" db="EMBL/GenBank/DDBJ databases">
        <title>Nepenthes gracilis genome sequencing.</title>
        <authorList>
            <person name="Fukushima K."/>
        </authorList>
    </citation>
    <scope>NUCLEOTIDE SEQUENCE</scope>
    <source>
        <strain evidence="13">SING2019-196</strain>
    </source>
</reference>
<dbReference type="Proteomes" id="UP001279734">
    <property type="component" value="Unassembled WGS sequence"/>
</dbReference>
<dbReference type="GO" id="GO:0003676">
    <property type="term" value="F:nucleic acid binding"/>
    <property type="evidence" value="ECO:0007669"/>
    <property type="project" value="InterPro"/>
</dbReference>
<evidence type="ECO:0000256" key="11">
    <source>
        <dbReference type="RuleBase" id="RU003474"/>
    </source>
</evidence>
<dbReference type="PANTHER" id="PTHR11239">
    <property type="entry name" value="DNA-DIRECTED RNA POLYMERASE"/>
    <property type="match status" value="1"/>
</dbReference>
<evidence type="ECO:0000256" key="5">
    <source>
        <dbReference type="ARBA" id="ARBA00022833"/>
    </source>
</evidence>
<accession>A0AAD3XUY1</accession>
<evidence type="ECO:0000256" key="9">
    <source>
        <dbReference type="PIRSR" id="PIRSR005586-1"/>
    </source>
</evidence>
<dbReference type="InterPro" id="IPR034014">
    <property type="entry name" value="Zn_ribbon_RPC11_C"/>
</dbReference>
<evidence type="ECO:0000313" key="13">
    <source>
        <dbReference type="EMBL" id="GMH17221.1"/>
    </source>
</evidence>
<organism evidence="13 14">
    <name type="scientific">Nepenthes gracilis</name>
    <name type="common">Slender pitcher plant</name>
    <dbReference type="NCBI Taxonomy" id="150966"/>
    <lineage>
        <taxon>Eukaryota</taxon>
        <taxon>Viridiplantae</taxon>
        <taxon>Streptophyta</taxon>
        <taxon>Embryophyta</taxon>
        <taxon>Tracheophyta</taxon>
        <taxon>Spermatophyta</taxon>
        <taxon>Magnoliopsida</taxon>
        <taxon>eudicotyledons</taxon>
        <taxon>Gunneridae</taxon>
        <taxon>Pentapetalae</taxon>
        <taxon>Caryophyllales</taxon>
        <taxon>Nepenthaceae</taxon>
        <taxon>Nepenthes</taxon>
    </lineage>
</organism>